<evidence type="ECO:0000313" key="11">
    <source>
        <dbReference type="EMBL" id="KAI9247508.1"/>
    </source>
</evidence>
<comment type="caution">
    <text evidence="11">The sequence shown here is derived from an EMBL/GenBank/DDBJ whole genome shotgun (WGS) entry which is preliminary data.</text>
</comment>
<dbReference type="NCBIfam" id="TIGR00133">
    <property type="entry name" value="gatB"/>
    <property type="match status" value="1"/>
</dbReference>
<comment type="subcellular location">
    <subcellularLocation>
        <location evidence="8">Mitochondrion</location>
    </subcellularLocation>
</comment>
<dbReference type="PANTHER" id="PTHR11659:SF0">
    <property type="entry name" value="GLUTAMYL-TRNA(GLN) AMIDOTRANSFERASE SUBUNIT B, MITOCHONDRIAL"/>
    <property type="match status" value="1"/>
</dbReference>
<evidence type="ECO:0000256" key="8">
    <source>
        <dbReference type="HAMAP-Rule" id="MF_03147"/>
    </source>
</evidence>
<keyword evidence="5 8" id="KW-0648">Protein biosynthesis</keyword>
<dbReference type="GO" id="GO:0032543">
    <property type="term" value="P:mitochondrial translation"/>
    <property type="evidence" value="ECO:0007669"/>
    <property type="project" value="UniProtKB-UniRule"/>
</dbReference>
<dbReference type="HAMAP" id="MF_00121">
    <property type="entry name" value="GatB"/>
    <property type="match status" value="1"/>
</dbReference>
<dbReference type="InterPro" id="IPR014746">
    <property type="entry name" value="Gln_synth/guanido_kin_cat_dom"/>
</dbReference>
<keyword evidence="8" id="KW-0496">Mitochondrion</keyword>
<keyword evidence="2 8" id="KW-0436">Ligase</keyword>
<dbReference type="InterPro" id="IPR017959">
    <property type="entry name" value="Asn/Gln-tRNA_amidoTrfase_suB/E"/>
</dbReference>
<evidence type="ECO:0000259" key="10">
    <source>
        <dbReference type="SMART" id="SM00845"/>
    </source>
</evidence>
<dbReference type="SMART" id="SM00845">
    <property type="entry name" value="GatB_Yqey"/>
    <property type="match status" value="1"/>
</dbReference>
<dbReference type="GO" id="GO:0005739">
    <property type="term" value="C:mitochondrion"/>
    <property type="evidence" value="ECO:0007669"/>
    <property type="project" value="UniProtKB-SubCell"/>
</dbReference>
<dbReference type="GO" id="GO:0030956">
    <property type="term" value="C:glutamyl-tRNA(Gln) amidotransferase complex"/>
    <property type="evidence" value="ECO:0007669"/>
    <property type="project" value="UniProtKB-UniRule"/>
</dbReference>
<keyword evidence="12" id="KW-1185">Reference proteome</keyword>
<comment type="similarity">
    <text evidence="1 8">Belongs to the GatB/GatE family. GatB subfamily.</text>
</comment>
<dbReference type="InterPro" id="IPR003789">
    <property type="entry name" value="Asn/Gln_tRNA_amidoTrase-B-like"/>
</dbReference>
<evidence type="ECO:0000256" key="3">
    <source>
        <dbReference type="ARBA" id="ARBA00022741"/>
    </source>
</evidence>
<dbReference type="SUPFAM" id="SSF89095">
    <property type="entry name" value="GatB/YqeY motif"/>
    <property type="match status" value="1"/>
</dbReference>
<dbReference type="GO" id="GO:0070681">
    <property type="term" value="P:glutaminyl-tRNAGln biosynthesis via transamidation"/>
    <property type="evidence" value="ECO:0007669"/>
    <property type="project" value="UniProtKB-UniRule"/>
</dbReference>
<dbReference type="FunFam" id="1.10.10.410:FF:000001">
    <property type="entry name" value="Aspartyl/glutamyl-tRNA(Asn/Gln) amidotransferase subunit B"/>
    <property type="match status" value="1"/>
</dbReference>
<dbReference type="InterPro" id="IPR017958">
    <property type="entry name" value="Gln-tRNA_amidoTrfase_suB_CS"/>
</dbReference>
<name>A0AAD5P893_9FUNG</name>
<dbReference type="GO" id="GO:0005524">
    <property type="term" value="F:ATP binding"/>
    <property type="evidence" value="ECO:0007669"/>
    <property type="project" value="UniProtKB-KW"/>
</dbReference>
<evidence type="ECO:0000256" key="9">
    <source>
        <dbReference type="SAM" id="MobiDB-lite"/>
    </source>
</evidence>
<dbReference type="PROSITE" id="PS01234">
    <property type="entry name" value="GATB"/>
    <property type="match status" value="1"/>
</dbReference>
<evidence type="ECO:0000313" key="12">
    <source>
        <dbReference type="Proteomes" id="UP001209540"/>
    </source>
</evidence>
<dbReference type="AlphaFoldDB" id="A0AAD5P893"/>
<feature type="domain" description="Asn/Gln amidotransferase" evidence="10">
    <location>
        <begin position="366"/>
        <end position="514"/>
    </location>
</feature>
<dbReference type="Proteomes" id="UP001209540">
    <property type="component" value="Unassembled WGS sequence"/>
</dbReference>
<dbReference type="InterPro" id="IPR023168">
    <property type="entry name" value="GatB_Yqey_C_2"/>
</dbReference>
<evidence type="ECO:0000256" key="4">
    <source>
        <dbReference type="ARBA" id="ARBA00022840"/>
    </source>
</evidence>
<evidence type="ECO:0000256" key="6">
    <source>
        <dbReference type="ARBA" id="ARBA00047380"/>
    </source>
</evidence>
<evidence type="ECO:0000256" key="1">
    <source>
        <dbReference type="ARBA" id="ARBA00005306"/>
    </source>
</evidence>
<feature type="region of interest" description="Disordered" evidence="9">
    <location>
        <begin position="525"/>
        <end position="552"/>
    </location>
</feature>
<dbReference type="GO" id="GO:0050567">
    <property type="term" value="F:glutaminyl-tRNA synthase (glutamine-hydrolyzing) activity"/>
    <property type="evidence" value="ECO:0007669"/>
    <property type="project" value="UniProtKB-UniRule"/>
</dbReference>
<dbReference type="EC" id="6.3.5.-" evidence="8"/>
<gene>
    <name evidence="11" type="ORF">BDA99DRAFT_489394</name>
</gene>
<dbReference type="Pfam" id="PF02934">
    <property type="entry name" value="GatB_N"/>
    <property type="match status" value="1"/>
</dbReference>
<dbReference type="Pfam" id="PF02637">
    <property type="entry name" value="GatB_Yqey"/>
    <property type="match status" value="1"/>
</dbReference>
<dbReference type="NCBIfam" id="NF004014">
    <property type="entry name" value="PRK05477.1-4"/>
    <property type="match status" value="1"/>
</dbReference>
<feature type="compositionally biased region" description="Basic residues" evidence="9">
    <location>
        <begin position="534"/>
        <end position="552"/>
    </location>
</feature>
<dbReference type="InterPro" id="IPR018027">
    <property type="entry name" value="Asn/Gln_amidotransferase"/>
</dbReference>
<proteinExistence type="inferred from homology"/>
<comment type="catalytic activity">
    <reaction evidence="7 8">
        <text>L-glutamyl-tRNA(Gln) + L-glutamine + ATP + H2O = L-glutaminyl-tRNA(Gln) + L-glutamate + ADP + phosphate + H(+)</text>
        <dbReference type="Rhea" id="RHEA:17521"/>
        <dbReference type="Rhea" id="RHEA-COMP:9681"/>
        <dbReference type="Rhea" id="RHEA-COMP:9684"/>
        <dbReference type="ChEBI" id="CHEBI:15377"/>
        <dbReference type="ChEBI" id="CHEBI:15378"/>
        <dbReference type="ChEBI" id="CHEBI:29985"/>
        <dbReference type="ChEBI" id="CHEBI:30616"/>
        <dbReference type="ChEBI" id="CHEBI:43474"/>
        <dbReference type="ChEBI" id="CHEBI:58359"/>
        <dbReference type="ChEBI" id="CHEBI:78520"/>
        <dbReference type="ChEBI" id="CHEBI:78521"/>
        <dbReference type="ChEBI" id="CHEBI:456216"/>
    </reaction>
</comment>
<evidence type="ECO:0000256" key="7">
    <source>
        <dbReference type="ARBA" id="ARBA00047913"/>
    </source>
</evidence>
<dbReference type="Gene3D" id="1.10.10.410">
    <property type="match status" value="1"/>
</dbReference>
<organism evidence="11 12">
    <name type="scientific">Phascolomyces articulosus</name>
    <dbReference type="NCBI Taxonomy" id="60185"/>
    <lineage>
        <taxon>Eukaryota</taxon>
        <taxon>Fungi</taxon>
        <taxon>Fungi incertae sedis</taxon>
        <taxon>Mucoromycota</taxon>
        <taxon>Mucoromycotina</taxon>
        <taxon>Mucoromycetes</taxon>
        <taxon>Mucorales</taxon>
        <taxon>Lichtheimiaceae</taxon>
        <taxon>Phascolomyces</taxon>
    </lineage>
</organism>
<evidence type="ECO:0000256" key="5">
    <source>
        <dbReference type="ARBA" id="ARBA00022917"/>
    </source>
</evidence>
<sequence>MLSWWYRHGRQSTRPLKRFQIRTLATSITQQPRSVFNNGWEAVIGVEVHAQIDSKTKLFSDMETSYEEPPNSKISMVDLAFPGVQPRLNQQCVELAVKTALALNANVQRRSRFDRKHYFYPDLPQGYQITQQREPIARGGEIALTELDGISEPFTVGLHQIQLEQDTGKSMHDMVVGSTLLDMNRAGTGLMEIVTQPDLRSSFEAGLLVKKLQSILQCIGSSQASMNEGSMRCDVNVSVHRQGEPFGTRCEIKNLNSVRFLSMAIDAEIERQIELIEKGGTVKAETRGFDVAGKKTFKLRGKETAPDYRYMPEPDLPPLLLSQSLIDSLSKELPELPDQTRIRIMEQYKMSQDDVHSLLNEPGSLVFFEKVCQGRNAQAVLNWTVNDLFGELAKREIPFSQSPVSIDQMGSLVDLVQSNKITGKIGKDVLRIMIEETTGAMPQDIVDQKGWARIDDSGMLKTICNTLITKHADQVMKFQQGEVKVFKWFIGQIMRETKGMADPIQVNNALCDALGCKPEDITAAEVATKGPLSGKKKGSGGKQKKNKKSSSS</sequence>
<dbReference type="NCBIfam" id="NF004012">
    <property type="entry name" value="PRK05477.1-2"/>
    <property type="match status" value="1"/>
</dbReference>
<reference evidence="11" key="1">
    <citation type="journal article" date="2022" name="IScience">
        <title>Evolution of zygomycete secretomes and the origins of terrestrial fungal ecologies.</title>
        <authorList>
            <person name="Chang Y."/>
            <person name="Wang Y."/>
            <person name="Mondo S."/>
            <person name="Ahrendt S."/>
            <person name="Andreopoulos W."/>
            <person name="Barry K."/>
            <person name="Beard J."/>
            <person name="Benny G.L."/>
            <person name="Blankenship S."/>
            <person name="Bonito G."/>
            <person name="Cuomo C."/>
            <person name="Desiro A."/>
            <person name="Gervers K.A."/>
            <person name="Hundley H."/>
            <person name="Kuo A."/>
            <person name="LaButti K."/>
            <person name="Lang B.F."/>
            <person name="Lipzen A."/>
            <person name="O'Donnell K."/>
            <person name="Pangilinan J."/>
            <person name="Reynolds N."/>
            <person name="Sandor L."/>
            <person name="Smith M.E."/>
            <person name="Tsang A."/>
            <person name="Grigoriev I.V."/>
            <person name="Stajich J.E."/>
            <person name="Spatafora J.W."/>
        </authorList>
    </citation>
    <scope>NUCLEOTIDE SEQUENCE</scope>
    <source>
        <strain evidence="11">RSA 2281</strain>
    </source>
</reference>
<dbReference type="EMBL" id="JAIXMP010000042">
    <property type="protein sequence ID" value="KAI9247508.1"/>
    <property type="molecule type" value="Genomic_DNA"/>
</dbReference>
<comment type="subunit">
    <text evidence="8">Subunit of the heterotrimeric GatCAB amidotransferase (AdT) complex, composed of A, B and C subunits.</text>
</comment>
<dbReference type="InterPro" id="IPR004413">
    <property type="entry name" value="GatB"/>
</dbReference>
<protein>
    <recommendedName>
        <fullName evidence="8">Glutamyl-tRNA(Gln) amidotransferase subunit B, mitochondrial</fullName>
        <shortName evidence="8">Glu-AdT subunit B</shortName>
        <ecNumber evidence="8">6.3.5.-</ecNumber>
    </recommendedName>
</protein>
<dbReference type="InterPro" id="IPR006075">
    <property type="entry name" value="Asn/Gln-tRNA_Trfase_suB/E_cat"/>
</dbReference>
<dbReference type="PANTHER" id="PTHR11659">
    <property type="entry name" value="GLUTAMYL-TRNA GLN AMIDOTRANSFERASE SUBUNIT B MITOCHONDRIAL AND PROKARYOTIC PET112-RELATED"/>
    <property type="match status" value="1"/>
</dbReference>
<reference evidence="11" key="2">
    <citation type="submission" date="2023-02" db="EMBL/GenBank/DDBJ databases">
        <authorList>
            <consortium name="DOE Joint Genome Institute"/>
            <person name="Mondo S.J."/>
            <person name="Chang Y."/>
            <person name="Wang Y."/>
            <person name="Ahrendt S."/>
            <person name="Andreopoulos W."/>
            <person name="Barry K."/>
            <person name="Beard J."/>
            <person name="Benny G.L."/>
            <person name="Blankenship S."/>
            <person name="Bonito G."/>
            <person name="Cuomo C."/>
            <person name="Desiro A."/>
            <person name="Gervers K.A."/>
            <person name="Hundley H."/>
            <person name="Kuo A."/>
            <person name="LaButti K."/>
            <person name="Lang B.F."/>
            <person name="Lipzen A."/>
            <person name="O'Donnell K."/>
            <person name="Pangilinan J."/>
            <person name="Reynolds N."/>
            <person name="Sandor L."/>
            <person name="Smith M.W."/>
            <person name="Tsang A."/>
            <person name="Grigoriev I.V."/>
            <person name="Stajich J.E."/>
            <person name="Spatafora J.W."/>
        </authorList>
    </citation>
    <scope>NUCLEOTIDE SEQUENCE</scope>
    <source>
        <strain evidence="11">RSA 2281</strain>
    </source>
</reference>
<comment type="function">
    <text evidence="8">Allows the formation of correctly charged Gln-tRNA(Gln) through the transamidation of misacylated Glu-tRNA(Gln) in the mitochondria. The reaction takes place in the presence of glutamine and ATP through an activated gamma-phospho-Glu-tRNA(Gln).</text>
</comment>
<keyword evidence="4 8" id="KW-0067">ATP-binding</keyword>
<comment type="catalytic activity">
    <reaction evidence="6">
        <text>L-aspartyl-tRNA(Asn) + L-glutamine + ATP + H2O = L-asparaginyl-tRNA(Asn) + L-glutamate + ADP + phosphate + 2 H(+)</text>
        <dbReference type="Rhea" id="RHEA:14513"/>
        <dbReference type="Rhea" id="RHEA-COMP:9674"/>
        <dbReference type="Rhea" id="RHEA-COMP:9677"/>
        <dbReference type="ChEBI" id="CHEBI:15377"/>
        <dbReference type="ChEBI" id="CHEBI:15378"/>
        <dbReference type="ChEBI" id="CHEBI:29985"/>
        <dbReference type="ChEBI" id="CHEBI:30616"/>
        <dbReference type="ChEBI" id="CHEBI:43474"/>
        <dbReference type="ChEBI" id="CHEBI:58359"/>
        <dbReference type="ChEBI" id="CHEBI:78515"/>
        <dbReference type="ChEBI" id="CHEBI:78516"/>
        <dbReference type="ChEBI" id="CHEBI:456216"/>
    </reaction>
</comment>
<accession>A0AAD5P893</accession>
<keyword evidence="3 8" id="KW-0547">Nucleotide-binding</keyword>
<dbReference type="SUPFAM" id="SSF55931">
    <property type="entry name" value="Glutamine synthetase/guanido kinase"/>
    <property type="match status" value="1"/>
</dbReference>
<evidence type="ECO:0000256" key="2">
    <source>
        <dbReference type="ARBA" id="ARBA00022598"/>
    </source>
</evidence>